<dbReference type="GO" id="GO:0016705">
    <property type="term" value="F:oxidoreductase activity, acting on paired donors, with incorporation or reduction of molecular oxygen"/>
    <property type="evidence" value="ECO:0007669"/>
    <property type="project" value="InterPro"/>
</dbReference>
<dbReference type="RefSeq" id="WP_071021293.1">
    <property type="nucleotide sequence ID" value="NZ_MLQM01000008.1"/>
</dbReference>
<evidence type="ECO:0000256" key="1">
    <source>
        <dbReference type="ARBA" id="ARBA00023002"/>
    </source>
</evidence>
<reference evidence="4 6" key="2">
    <citation type="journal article" date="2017" name="Int. J. Syst. Evol. Microbiol.">
        <title>Mycobacterium talmoniae sp. nov., a slowly growing mycobacterium isolated from human respiratory samples.</title>
        <authorList>
            <person name="Davidson R.M."/>
            <person name="DeGroote M.A."/>
            <person name="Marola J.L."/>
            <person name="Buss S."/>
            <person name="Jones V."/>
            <person name="McNeil M.R."/>
            <person name="Freifeld A.G."/>
            <person name="Elaine Epperson L."/>
            <person name="Hasan N.A."/>
            <person name="Jackson M."/>
            <person name="Iwen P.C."/>
            <person name="Salfinger M."/>
            <person name="Strong M."/>
        </authorList>
    </citation>
    <scope>NUCLEOTIDE SEQUENCE [LARGE SCALE GENOMIC DNA]</scope>
    <source>
        <strain evidence="4 6">ATCC BAA-2683</strain>
    </source>
</reference>
<comment type="caution">
    <text evidence="3">The sequence shown here is derived from an EMBL/GenBank/DDBJ whole genome shotgun (WGS) entry which is preliminary data.</text>
</comment>
<organism evidence="3 5">
    <name type="scientific">Mycobacterium talmoniae</name>
    <dbReference type="NCBI Taxonomy" id="1858794"/>
    <lineage>
        <taxon>Bacteria</taxon>
        <taxon>Bacillati</taxon>
        <taxon>Actinomycetota</taxon>
        <taxon>Actinomycetes</taxon>
        <taxon>Mycobacteriales</taxon>
        <taxon>Mycobacteriaceae</taxon>
        <taxon>Mycobacterium</taxon>
    </lineage>
</organism>
<dbReference type="InterPro" id="IPR050564">
    <property type="entry name" value="F420-G6PD/mer"/>
</dbReference>
<dbReference type="Gene3D" id="3.20.20.30">
    <property type="entry name" value="Luciferase-like domain"/>
    <property type="match status" value="1"/>
</dbReference>
<dbReference type="NCBIfam" id="TIGR03619">
    <property type="entry name" value="F420_Rv2161c"/>
    <property type="match status" value="1"/>
</dbReference>
<sequence length="288" mass="31549">MRIGLSTPVVMQIPGATATWERTAGIDDIARIAGVAEEFGFDYLTCPEHVAVPPDETERRGSTYWDPLATLAFLAARTSRIRLATSVVVLGYHHPLEIAKRYGTLDRISGGRLVLGVGVGSLKEEFGLLGACWEERGPRADDAIRAVRASLSTTRPRYDGEYYRYRDLIVDPCALQPRVPIWVGGRSRRSLRRAVTLGDGWMPFGLRGNEITEMLAAVAVPDNFDVVLATRPLDPTGQPEQTLSQLRSLRDHGATAVTCSITAESATHFCDQLGALRDLANDLEQETS</sequence>
<dbReference type="PANTHER" id="PTHR43244">
    <property type="match status" value="1"/>
</dbReference>
<name>A0A1S1NMU0_9MYCO</name>
<evidence type="ECO:0000259" key="2">
    <source>
        <dbReference type="Pfam" id="PF00296"/>
    </source>
</evidence>
<dbReference type="InterPro" id="IPR019921">
    <property type="entry name" value="Lucif-like_OxRdtase_Rv2161c"/>
</dbReference>
<dbReference type="EMBL" id="MLQM01000008">
    <property type="protein sequence ID" value="OHV06110.1"/>
    <property type="molecule type" value="Genomic_DNA"/>
</dbReference>
<dbReference type="Proteomes" id="UP000238296">
    <property type="component" value="Unassembled WGS sequence"/>
</dbReference>
<evidence type="ECO:0000313" key="4">
    <source>
        <dbReference type="EMBL" id="PQM49306.1"/>
    </source>
</evidence>
<dbReference type="PANTHER" id="PTHR43244:SF1">
    <property type="entry name" value="5,10-METHYLENETETRAHYDROMETHANOPTERIN REDUCTASE"/>
    <property type="match status" value="1"/>
</dbReference>
<dbReference type="InterPro" id="IPR011251">
    <property type="entry name" value="Luciferase-like_dom"/>
</dbReference>
<dbReference type="SUPFAM" id="SSF51679">
    <property type="entry name" value="Bacterial luciferase-like"/>
    <property type="match status" value="1"/>
</dbReference>
<reference evidence="4" key="3">
    <citation type="submission" date="2018-01" db="EMBL/GenBank/DDBJ databases">
        <authorList>
            <person name="Gaut B.S."/>
            <person name="Morton B.R."/>
            <person name="Clegg M.T."/>
            <person name="Duvall M.R."/>
        </authorList>
    </citation>
    <scope>NUCLEOTIDE SEQUENCE</scope>
    <source>
        <strain evidence="4">ATCC BAA-2683</strain>
    </source>
</reference>
<gene>
    <name evidence="4" type="primary">fgd2_3</name>
    <name evidence="3" type="ORF">BKN37_03150</name>
    <name evidence="4" type="ORF">C1Y40_00474</name>
</gene>
<evidence type="ECO:0000313" key="6">
    <source>
        <dbReference type="Proteomes" id="UP000238296"/>
    </source>
</evidence>
<reference evidence="3 5" key="1">
    <citation type="submission" date="2016-10" db="EMBL/GenBank/DDBJ databases">
        <title>Genome sequence of Mycobacterium talmonii.</title>
        <authorList>
            <person name="Greninger A.L."/>
            <person name="Elliott B."/>
            <person name="Vasireddy S."/>
            <person name="Vasireddy R."/>
        </authorList>
    </citation>
    <scope>NUCLEOTIDE SEQUENCE [LARGE SCALE GENOMIC DNA]</scope>
    <source>
        <strain evidence="3">MO-5499</strain>
        <strain evidence="5">NE-TNMC-100812</strain>
    </source>
</reference>
<dbReference type="EC" id="1.1.98.-" evidence="4"/>
<accession>A0A1S1NMU0</accession>
<keyword evidence="5" id="KW-1185">Reference proteome</keyword>
<dbReference type="Proteomes" id="UP000179734">
    <property type="component" value="Unassembled WGS sequence"/>
</dbReference>
<keyword evidence="1 4" id="KW-0560">Oxidoreductase</keyword>
<dbReference type="AlphaFoldDB" id="A0A1S1NMU0"/>
<dbReference type="Pfam" id="PF00296">
    <property type="entry name" value="Bac_luciferase"/>
    <property type="match status" value="1"/>
</dbReference>
<protein>
    <submittedName>
        <fullName evidence="4">F420-dependent hydroxymycolic acid dehydrogenase</fullName>
        <ecNumber evidence="4">1.1.98.-</ecNumber>
    </submittedName>
    <submittedName>
        <fullName evidence="3">LLM class F420-dependent oxidoreductase</fullName>
    </submittedName>
</protein>
<evidence type="ECO:0000313" key="5">
    <source>
        <dbReference type="Proteomes" id="UP000179734"/>
    </source>
</evidence>
<proteinExistence type="predicted"/>
<evidence type="ECO:0000313" key="3">
    <source>
        <dbReference type="EMBL" id="OHV06110.1"/>
    </source>
</evidence>
<dbReference type="EMBL" id="PPEA01000076">
    <property type="protein sequence ID" value="PQM49306.1"/>
    <property type="molecule type" value="Genomic_DNA"/>
</dbReference>
<dbReference type="InterPro" id="IPR036661">
    <property type="entry name" value="Luciferase-like_sf"/>
</dbReference>
<feature type="domain" description="Luciferase-like" evidence="2">
    <location>
        <begin position="13"/>
        <end position="219"/>
    </location>
</feature>